<feature type="chain" id="PRO_5012821018" description="Secreted protein" evidence="2">
    <location>
        <begin position="27"/>
        <end position="222"/>
    </location>
</feature>
<accession>A0A1U7CU82</accession>
<evidence type="ECO:0000256" key="2">
    <source>
        <dbReference type="SAM" id="SignalP"/>
    </source>
</evidence>
<dbReference type="AlphaFoldDB" id="A0A1U7CU82"/>
<dbReference type="EMBL" id="CP019082">
    <property type="protein sequence ID" value="APW62433.1"/>
    <property type="molecule type" value="Genomic_DNA"/>
</dbReference>
<dbReference type="RefSeq" id="WP_076348531.1">
    <property type="nucleotide sequence ID" value="NZ_CP019082.1"/>
</dbReference>
<organism evidence="3 4">
    <name type="scientific">Paludisphaera borealis</name>
    <dbReference type="NCBI Taxonomy" id="1387353"/>
    <lineage>
        <taxon>Bacteria</taxon>
        <taxon>Pseudomonadati</taxon>
        <taxon>Planctomycetota</taxon>
        <taxon>Planctomycetia</taxon>
        <taxon>Isosphaerales</taxon>
        <taxon>Isosphaeraceae</taxon>
        <taxon>Paludisphaera</taxon>
    </lineage>
</organism>
<evidence type="ECO:0000313" key="4">
    <source>
        <dbReference type="Proteomes" id="UP000186309"/>
    </source>
</evidence>
<evidence type="ECO:0000256" key="1">
    <source>
        <dbReference type="SAM" id="MobiDB-lite"/>
    </source>
</evidence>
<dbReference type="KEGG" id="pbor:BSF38_03978"/>
<dbReference type="OrthoDB" id="9899237at2"/>
<reference evidence="4" key="1">
    <citation type="submission" date="2016-12" db="EMBL/GenBank/DDBJ databases">
        <title>Comparative genomics of four Isosphaeraceae planctomycetes: a common pool of plasmids and glycoside hydrolase genes.</title>
        <authorList>
            <person name="Ivanova A."/>
        </authorList>
    </citation>
    <scope>NUCLEOTIDE SEQUENCE [LARGE SCALE GENOMIC DNA]</scope>
    <source>
        <strain evidence="4">PX4</strain>
    </source>
</reference>
<feature type="region of interest" description="Disordered" evidence="1">
    <location>
        <begin position="134"/>
        <end position="174"/>
    </location>
</feature>
<evidence type="ECO:0000313" key="3">
    <source>
        <dbReference type="EMBL" id="APW62433.1"/>
    </source>
</evidence>
<keyword evidence="4" id="KW-1185">Reference proteome</keyword>
<feature type="signal peptide" evidence="2">
    <location>
        <begin position="1"/>
        <end position="26"/>
    </location>
</feature>
<name>A0A1U7CU82_9BACT</name>
<keyword evidence="2" id="KW-0732">Signal</keyword>
<feature type="region of interest" description="Disordered" evidence="1">
    <location>
        <begin position="80"/>
        <end position="104"/>
    </location>
</feature>
<protein>
    <recommendedName>
        <fullName evidence="5">Secreted protein</fullName>
    </recommendedName>
</protein>
<proteinExistence type="predicted"/>
<dbReference type="Proteomes" id="UP000186309">
    <property type="component" value="Chromosome"/>
</dbReference>
<evidence type="ECO:0008006" key="5">
    <source>
        <dbReference type="Google" id="ProtNLM"/>
    </source>
</evidence>
<feature type="compositionally biased region" description="Polar residues" evidence="1">
    <location>
        <begin position="155"/>
        <end position="165"/>
    </location>
</feature>
<gene>
    <name evidence="3" type="ORF">BSF38_03978</name>
</gene>
<sequence length="222" mass="23219">MSFTRRSGKTSVVIATLLLVCGSSPADDKPAAPETISGLIVNVDKYLASGQTAAGAAAERWVVTVSTDVLWRDFVRDQAVSPEQAAKNSTTRAASKGRKSVASEGQPLDSALIATADLDSQTKLAMRYRLSTDEATQGATTPEGAAKAEAAVDSGDTTKPATASRTAAKPRAITTKDLKPGLWVEIEMRPGDSKHAQTLTVLQPVEDVKVPTESVKPASPSK</sequence>